<evidence type="ECO:0000313" key="3">
    <source>
        <dbReference type="Proteomes" id="UP000694428"/>
    </source>
</evidence>
<reference evidence="2" key="1">
    <citation type="submission" date="2025-08" db="UniProtKB">
        <authorList>
            <consortium name="Ensembl"/>
        </authorList>
    </citation>
    <scope>IDENTIFICATION</scope>
</reference>
<dbReference type="Ensembl" id="ENSPSTT00000005792.1">
    <property type="protein sequence ID" value="ENSPSTP00000005518.1"/>
    <property type="gene ID" value="ENSPSTG00000003900.1"/>
</dbReference>
<dbReference type="Proteomes" id="UP000694428">
    <property type="component" value="Unplaced"/>
</dbReference>
<sequence>MASPHAGWGRDRDGGRQGLAASCSAAPCCRERKLLPDPALTCNLPPQLLPTRGMLGVGSRATMLGAAPRLPLKRVPYRTEQKTR</sequence>
<dbReference type="AlphaFoldDB" id="A0A8C9L6C3"/>
<reference evidence="2" key="2">
    <citation type="submission" date="2025-09" db="UniProtKB">
        <authorList>
            <consortium name="Ensembl"/>
        </authorList>
    </citation>
    <scope>IDENTIFICATION</scope>
</reference>
<organism evidence="2 3">
    <name type="scientific">Pavo cristatus</name>
    <name type="common">Indian peafowl</name>
    <name type="synonym">Blue peafowl</name>
    <dbReference type="NCBI Taxonomy" id="9049"/>
    <lineage>
        <taxon>Eukaryota</taxon>
        <taxon>Metazoa</taxon>
        <taxon>Chordata</taxon>
        <taxon>Craniata</taxon>
        <taxon>Vertebrata</taxon>
        <taxon>Euteleostomi</taxon>
        <taxon>Archelosauria</taxon>
        <taxon>Archosauria</taxon>
        <taxon>Dinosauria</taxon>
        <taxon>Saurischia</taxon>
        <taxon>Theropoda</taxon>
        <taxon>Coelurosauria</taxon>
        <taxon>Aves</taxon>
        <taxon>Neognathae</taxon>
        <taxon>Galloanserae</taxon>
        <taxon>Galliformes</taxon>
        <taxon>Phasianidae</taxon>
        <taxon>Phasianinae</taxon>
        <taxon>Pavo</taxon>
    </lineage>
</organism>
<feature type="region of interest" description="Disordered" evidence="1">
    <location>
        <begin position="1"/>
        <end position="20"/>
    </location>
</feature>
<protein>
    <submittedName>
        <fullName evidence="2">Uncharacterized protein</fullName>
    </submittedName>
</protein>
<keyword evidence="3" id="KW-1185">Reference proteome</keyword>
<accession>A0A8C9L6C3</accession>
<evidence type="ECO:0000256" key="1">
    <source>
        <dbReference type="SAM" id="MobiDB-lite"/>
    </source>
</evidence>
<proteinExistence type="predicted"/>
<name>A0A8C9L6C3_PAVCR</name>
<evidence type="ECO:0000313" key="2">
    <source>
        <dbReference type="Ensembl" id="ENSPSTP00000005518.1"/>
    </source>
</evidence>